<dbReference type="CDD" id="cd24040">
    <property type="entry name" value="ASKHA_NBD_GDA1"/>
    <property type="match status" value="1"/>
</dbReference>
<evidence type="ECO:0000256" key="7">
    <source>
        <dbReference type="RuleBase" id="RU003833"/>
    </source>
</evidence>
<dbReference type="Gene3D" id="3.30.420.40">
    <property type="match status" value="1"/>
</dbReference>
<dbReference type="GO" id="GO:0045134">
    <property type="term" value="F:UDP phosphatase activity"/>
    <property type="evidence" value="ECO:0007669"/>
    <property type="project" value="TreeGrafter"/>
</dbReference>
<evidence type="ECO:0000313" key="9">
    <source>
        <dbReference type="EMBL" id="OAJ41588.1"/>
    </source>
</evidence>
<dbReference type="EMBL" id="DS022306">
    <property type="protein sequence ID" value="OAJ41588.1"/>
    <property type="molecule type" value="Genomic_DNA"/>
</dbReference>
<dbReference type="Proteomes" id="UP000077115">
    <property type="component" value="Unassembled WGS sequence"/>
</dbReference>
<evidence type="ECO:0000256" key="4">
    <source>
        <dbReference type="ARBA" id="ARBA00038903"/>
    </source>
</evidence>
<evidence type="ECO:0000313" key="10">
    <source>
        <dbReference type="Proteomes" id="UP000077115"/>
    </source>
</evidence>
<evidence type="ECO:0000256" key="3">
    <source>
        <dbReference type="ARBA" id="ARBA00037742"/>
    </source>
</evidence>
<dbReference type="GO" id="GO:0017111">
    <property type="term" value="F:ribonucleoside triphosphate phosphatase activity"/>
    <property type="evidence" value="ECO:0007669"/>
    <property type="project" value="TreeGrafter"/>
</dbReference>
<organism evidence="9 10">
    <name type="scientific">Batrachochytrium dendrobatidis (strain JEL423)</name>
    <dbReference type="NCBI Taxonomy" id="403673"/>
    <lineage>
        <taxon>Eukaryota</taxon>
        <taxon>Fungi</taxon>
        <taxon>Fungi incertae sedis</taxon>
        <taxon>Chytridiomycota</taxon>
        <taxon>Chytridiomycota incertae sedis</taxon>
        <taxon>Chytridiomycetes</taxon>
        <taxon>Rhizophydiales</taxon>
        <taxon>Rhizophydiales incertae sedis</taxon>
        <taxon>Batrachochytrium</taxon>
    </lineage>
</organism>
<dbReference type="PANTHER" id="PTHR11782">
    <property type="entry name" value="ADENOSINE/GUANOSINE DIPHOSPHATASE"/>
    <property type="match status" value="1"/>
</dbReference>
<evidence type="ECO:0000256" key="5">
    <source>
        <dbReference type="PIRSR" id="PIRSR600407-1"/>
    </source>
</evidence>
<feature type="binding site" evidence="6">
    <location>
        <begin position="264"/>
        <end position="268"/>
    </location>
    <ligand>
        <name>ATP</name>
        <dbReference type="ChEBI" id="CHEBI:30616"/>
    </ligand>
</feature>
<dbReference type="GO" id="GO:0009134">
    <property type="term" value="P:nucleoside diphosphate catabolic process"/>
    <property type="evidence" value="ECO:0007669"/>
    <property type="project" value="TreeGrafter"/>
</dbReference>
<dbReference type="eggNOG" id="KOG1385">
    <property type="taxonomic scope" value="Eukaryota"/>
</dbReference>
<dbReference type="GO" id="GO:0016020">
    <property type="term" value="C:membrane"/>
    <property type="evidence" value="ECO:0007669"/>
    <property type="project" value="TreeGrafter"/>
</dbReference>
<reference evidence="9 10" key="2">
    <citation type="submission" date="2016-05" db="EMBL/GenBank/DDBJ databases">
        <title>Lineage-specific infection strategies underlie the spectrum of fungal disease in amphibians.</title>
        <authorList>
            <person name="Cuomo C.A."/>
            <person name="Farrer R.A."/>
            <person name="James T."/>
            <person name="Longcore J."/>
            <person name="Birren B."/>
        </authorList>
    </citation>
    <scope>NUCLEOTIDE SEQUENCE [LARGE SCALE GENOMIC DNA]</scope>
    <source>
        <strain evidence="9 10">JEL423</strain>
    </source>
</reference>
<proteinExistence type="inferred from homology"/>
<dbReference type="PANTHER" id="PTHR11782:SF83">
    <property type="entry name" value="GUANOSINE-DIPHOSPHATASE"/>
    <property type="match status" value="1"/>
</dbReference>
<dbReference type="PROSITE" id="PS01238">
    <property type="entry name" value="GDA1_CD39_NTPASE"/>
    <property type="match status" value="1"/>
</dbReference>
<comment type="similarity">
    <text evidence="1 7">Belongs to the GDA1/CD39 NTPase family.</text>
</comment>
<dbReference type="GO" id="GO:0005524">
    <property type="term" value="F:ATP binding"/>
    <property type="evidence" value="ECO:0007669"/>
    <property type="project" value="UniProtKB-KW"/>
</dbReference>
<accession>A0A177WN90</accession>
<dbReference type="Gene3D" id="3.30.420.150">
    <property type="entry name" value="Exopolyphosphatase. Domain 2"/>
    <property type="match status" value="1"/>
</dbReference>
<evidence type="ECO:0000256" key="1">
    <source>
        <dbReference type="ARBA" id="ARBA00009283"/>
    </source>
</evidence>
<evidence type="ECO:0000256" key="6">
    <source>
        <dbReference type="PIRSR" id="PIRSR600407-2"/>
    </source>
</evidence>
<sequence>MASKRQSPTSRNTNALYQATRPGGSSIGHASPSSGHSKSITVLGLLADLASLKGLLYVVAAIGLLTLTLQRPGSQLVNISLSTSNYQSFAHTSSQQCQHPLHSDRPSIQYALIIDAGSTGSRIHVYRFNYCKGSQPTLEDEVFEQVKPGLSSYTDPTLAAASLDSLLQTALQNVPQSLHQCTPITVKATAGLRMLKGDMSTRILAAIQTKLDKEYPFPVLQKDGVVIMEGSSEGVYAWITVNYLLGYIGTAKRHLTAAILDLGGGSTQIVFEPDMAADTNDAGHKTLPEGSHRYDLTFGGFTYHLYQHSYDGYGLRAGRQRILGVSSTTSNSNNHQPCVRKGREKDIMAIDKIPDIIGTADGFGSCSAFITTHLFDKSESSCKLTPPLRTCSFDGIYMPSLQATFPHNDMYAFSYFYDNYAEPFNATSEFLVGDLKAAAELVCKGDTLKLTDVGKQLFQENPHWCMDLGFMHQLLGTGYSLPDTRKMKTAKKIKGIETGWALGSAIQILDGLITSGGKDGACRK</sequence>
<dbReference type="AlphaFoldDB" id="A0A177WN90"/>
<dbReference type="GO" id="GO:0005794">
    <property type="term" value="C:Golgi apparatus"/>
    <property type="evidence" value="ECO:0007669"/>
    <property type="project" value="TreeGrafter"/>
</dbReference>
<dbReference type="InterPro" id="IPR000407">
    <property type="entry name" value="GDA1_CD39_NTPase"/>
</dbReference>
<keyword evidence="2 7" id="KW-0378">Hydrolase</keyword>
<dbReference type="OrthoDB" id="6372431at2759"/>
<keyword evidence="6" id="KW-0067">ATP-binding</keyword>
<feature type="compositionally biased region" description="Polar residues" evidence="8">
    <location>
        <begin position="1"/>
        <end position="17"/>
    </location>
</feature>
<comment type="function">
    <text evidence="3">After transfer of sugars to endogenous macromolecular acceptors, the enzyme converts nucleoside diphosphates to nucleoside monophosphates which in turn exit the Golgi lumen in a coupled antiporter reaction, allowing entry of additional nucleotide sugar from the cytosol.</text>
</comment>
<feature type="active site" description="Proton acceptor" evidence="5">
    <location>
        <position position="233"/>
    </location>
</feature>
<reference evidence="9 10" key="1">
    <citation type="submission" date="2006-10" db="EMBL/GenBank/DDBJ databases">
        <title>The Genome Sequence of Batrachochytrium dendrobatidis JEL423.</title>
        <authorList>
            <consortium name="The Broad Institute Genome Sequencing Platform"/>
            <person name="Birren B."/>
            <person name="Lander E."/>
            <person name="Galagan J."/>
            <person name="Cuomo C."/>
            <person name="Devon K."/>
            <person name="Jaffe D."/>
            <person name="Butler J."/>
            <person name="Alvarez P."/>
            <person name="Gnerre S."/>
            <person name="Grabherr M."/>
            <person name="Kleber M."/>
            <person name="Mauceli E."/>
            <person name="Brockman W."/>
            <person name="Young S."/>
            <person name="LaButti K."/>
            <person name="Sykes S."/>
            <person name="DeCaprio D."/>
            <person name="Crawford M."/>
            <person name="Koehrsen M."/>
            <person name="Engels R."/>
            <person name="Montgomery P."/>
            <person name="Pearson M."/>
            <person name="Howarth C."/>
            <person name="Larson L."/>
            <person name="White J."/>
            <person name="O'Leary S."/>
            <person name="Kodira C."/>
            <person name="Zeng Q."/>
            <person name="Yandava C."/>
            <person name="Alvarado L."/>
            <person name="Longcore J."/>
            <person name="James T."/>
        </authorList>
    </citation>
    <scope>NUCLEOTIDE SEQUENCE [LARGE SCALE GENOMIC DNA]</scope>
    <source>
        <strain evidence="9 10">JEL423</strain>
    </source>
</reference>
<feature type="region of interest" description="Disordered" evidence="8">
    <location>
        <begin position="1"/>
        <end position="32"/>
    </location>
</feature>
<dbReference type="STRING" id="403673.A0A177WN90"/>
<dbReference type="Pfam" id="PF01150">
    <property type="entry name" value="GDA1_CD39"/>
    <property type="match status" value="1"/>
</dbReference>
<dbReference type="GO" id="GO:0004382">
    <property type="term" value="F:GDP phosphatase activity"/>
    <property type="evidence" value="ECO:0007669"/>
    <property type="project" value="UniProtKB-EC"/>
</dbReference>
<dbReference type="GO" id="GO:0006487">
    <property type="term" value="P:protein N-linked glycosylation"/>
    <property type="evidence" value="ECO:0007669"/>
    <property type="project" value="TreeGrafter"/>
</dbReference>
<keyword evidence="6" id="KW-0547">Nucleotide-binding</keyword>
<protein>
    <recommendedName>
        <fullName evidence="4">guanosine-diphosphatase</fullName>
        <ecNumber evidence="4">3.6.1.42</ecNumber>
    </recommendedName>
</protein>
<gene>
    <name evidence="9" type="ORF">BDEG_25163</name>
</gene>
<dbReference type="EC" id="3.6.1.42" evidence="4"/>
<evidence type="ECO:0000256" key="8">
    <source>
        <dbReference type="SAM" id="MobiDB-lite"/>
    </source>
</evidence>
<dbReference type="VEuPathDB" id="FungiDB:BDEG_25163"/>
<evidence type="ECO:0000256" key="2">
    <source>
        <dbReference type="ARBA" id="ARBA00022801"/>
    </source>
</evidence>
<name>A0A177WN90_BATDL</name>